<reference evidence="1 2" key="1">
    <citation type="journal article" date="2021" name="Sci. Rep.">
        <title>The distribution of antibiotic resistance genes in chicken gut microbiota commensals.</title>
        <authorList>
            <person name="Juricova H."/>
            <person name="Matiasovicova J."/>
            <person name="Kubasova T."/>
            <person name="Cejkova D."/>
            <person name="Rychlik I."/>
        </authorList>
    </citation>
    <scope>NUCLEOTIDE SEQUENCE [LARGE SCALE GENOMIC DNA]</scope>
    <source>
        <strain evidence="1 2">An810</strain>
    </source>
</reference>
<dbReference type="EMBL" id="JACJJQ010000020">
    <property type="protein sequence ID" value="MBM6754153.1"/>
    <property type="molecule type" value="Genomic_DNA"/>
</dbReference>
<evidence type="ECO:0000313" key="2">
    <source>
        <dbReference type="Proteomes" id="UP000776629"/>
    </source>
</evidence>
<dbReference type="InterPro" id="IPR008003">
    <property type="entry name" value="DUF739"/>
</dbReference>
<protein>
    <submittedName>
        <fullName evidence="1">DUF739 family protein</fullName>
    </submittedName>
</protein>
<name>A0ABS2EP13_9LACO</name>
<accession>A0ABS2EP13</accession>
<sequence>MSFNYSKLLGRITEKYGTQYNFAKAMGMSEHSLSVKLNNKIPWKTTEIVKATELLNINTHDIPSYFFAK</sequence>
<dbReference type="Proteomes" id="UP000776629">
    <property type="component" value="Unassembled WGS sequence"/>
</dbReference>
<evidence type="ECO:0000313" key="1">
    <source>
        <dbReference type="EMBL" id="MBM6754153.1"/>
    </source>
</evidence>
<organism evidence="1 2">
    <name type="scientific">Limosilactobacillus alvi</name>
    <dbReference type="NCBI Taxonomy" id="990412"/>
    <lineage>
        <taxon>Bacteria</taxon>
        <taxon>Bacillati</taxon>
        <taxon>Bacillota</taxon>
        <taxon>Bacilli</taxon>
        <taxon>Lactobacillales</taxon>
        <taxon>Lactobacillaceae</taxon>
        <taxon>Limosilactobacillus</taxon>
    </lineage>
</organism>
<gene>
    <name evidence="1" type="ORF">H5993_05195</name>
</gene>
<dbReference type="Gene3D" id="1.10.260.40">
    <property type="entry name" value="lambda repressor-like DNA-binding domains"/>
    <property type="match status" value="1"/>
</dbReference>
<proteinExistence type="predicted"/>
<keyword evidence="2" id="KW-1185">Reference proteome</keyword>
<dbReference type="InterPro" id="IPR010982">
    <property type="entry name" value="Lambda_DNA-bd_dom_sf"/>
</dbReference>
<dbReference type="Pfam" id="PF05339">
    <property type="entry name" value="DUF739"/>
    <property type="match status" value="1"/>
</dbReference>
<dbReference type="RefSeq" id="WP_204776515.1">
    <property type="nucleotide sequence ID" value="NZ_JACJJQ010000020.1"/>
</dbReference>
<comment type="caution">
    <text evidence="1">The sequence shown here is derived from an EMBL/GenBank/DDBJ whole genome shotgun (WGS) entry which is preliminary data.</text>
</comment>